<dbReference type="GO" id="GO:0005743">
    <property type="term" value="C:mitochondrial inner membrane"/>
    <property type="evidence" value="ECO:0007669"/>
    <property type="project" value="TreeGrafter"/>
</dbReference>
<dbReference type="PROSITE" id="PS50929">
    <property type="entry name" value="ABC_TM1F"/>
    <property type="match status" value="2"/>
</dbReference>
<dbReference type="GO" id="GO:0005886">
    <property type="term" value="C:plasma membrane"/>
    <property type="evidence" value="ECO:0007669"/>
    <property type="project" value="UniProtKB-SubCell"/>
</dbReference>
<dbReference type="GO" id="GO:0015421">
    <property type="term" value="F:ABC-type oligopeptide transporter activity"/>
    <property type="evidence" value="ECO:0007669"/>
    <property type="project" value="TreeGrafter"/>
</dbReference>
<dbReference type="PANTHER" id="PTHR43394">
    <property type="entry name" value="ATP-DEPENDENT PERMEASE MDL1, MITOCHONDRIAL"/>
    <property type="match status" value="1"/>
</dbReference>
<dbReference type="OrthoDB" id="6500128at2759"/>
<feature type="region of interest" description="Disordered" evidence="11">
    <location>
        <begin position="1"/>
        <end position="28"/>
    </location>
</feature>
<reference evidence="15" key="1">
    <citation type="submission" date="2013-08" db="EMBL/GenBank/DDBJ databases">
        <title>Gene expansion shapes genome architecture in the human pathogen Lichtheimia corymbifera: an evolutionary genomics analysis in the ancient terrestrial Mucorales (Mucoromycotina).</title>
        <authorList>
            <person name="Schwartze V.U."/>
            <person name="Winter S."/>
            <person name="Shelest E."/>
            <person name="Marcet-Houben M."/>
            <person name="Horn F."/>
            <person name="Wehner S."/>
            <person name="Hoffmann K."/>
            <person name="Riege K."/>
            <person name="Sammeth M."/>
            <person name="Nowrousian M."/>
            <person name="Valiante V."/>
            <person name="Linde J."/>
            <person name="Jacobsen I.D."/>
            <person name="Marz M."/>
            <person name="Brakhage A.A."/>
            <person name="Gabaldon T."/>
            <person name="Bocker S."/>
            <person name="Voigt K."/>
        </authorList>
    </citation>
    <scope>NUCLEOTIDE SEQUENCE [LARGE SCALE GENOMIC DNA]</scope>
    <source>
        <strain evidence="15">FSU 9682</strain>
    </source>
</reference>
<feature type="transmembrane region" description="Helical" evidence="12">
    <location>
        <begin position="350"/>
        <end position="368"/>
    </location>
</feature>
<dbReference type="PANTHER" id="PTHR43394:SF27">
    <property type="entry name" value="ATP-DEPENDENT TRANSLOCASE ABCB1-LIKE"/>
    <property type="match status" value="1"/>
</dbReference>
<dbReference type="InterPro" id="IPR039421">
    <property type="entry name" value="Type_1_exporter"/>
</dbReference>
<feature type="transmembrane region" description="Helical" evidence="12">
    <location>
        <begin position="877"/>
        <end position="903"/>
    </location>
</feature>
<keyword evidence="9 12" id="KW-0472">Membrane</keyword>
<keyword evidence="6" id="KW-0547">Nucleotide-binding</keyword>
<gene>
    <name evidence="15" type="ORF">LCOR_01384.1</name>
</gene>
<feature type="domain" description="ABC transmembrane type-1" evidence="14">
    <location>
        <begin position="749"/>
        <end position="1041"/>
    </location>
</feature>
<feature type="transmembrane region" description="Helical" evidence="12">
    <location>
        <begin position="745"/>
        <end position="776"/>
    </location>
</feature>
<dbReference type="Pfam" id="PF00005">
    <property type="entry name" value="ABC_tran"/>
    <property type="match status" value="2"/>
</dbReference>
<evidence type="ECO:0000256" key="8">
    <source>
        <dbReference type="ARBA" id="ARBA00022989"/>
    </source>
</evidence>
<evidence type="ECO:0000256" key="4">
    <source>
        <dbReference type="ARBA" id="ARBA00022692"/>
    </source>
</evidence>
<dbReference type="Gene3D" id="3.40.50.300">
    <property type="entry name" value="P-loop containing nucleotide triphosphate hydrolases"/>
    <property type="match status" value="2"/>
</dbReference>
<dbReference type="Pfam" id="PF00664">
    <property type="entry name" value="ABC_membrane"/>
    <property type="match status" value="2"/>
</dbReference>
<dbReference type="VEuPathDB" id="FungiDB:LCOR_01384.1"/>
<evidence type="ECO:0000256" key="6">
    <source>
        <dbReference type="ARBA" id="ARBA00022741"/>
    </source>
</evidence>
<keyword evidence="5" id="KW-0677">Repeat</keyword>
<dbReference type="SUPFAM" id="SSF90123">
    <property type="entry name" value="ABC transporter transmembrane region"/>
    <property type="match status" value="2"/>
</dbReference>
<dbReference type="STRING" id="1263082.A0A068RIV0"/>
<sequence length="1323" mass="145689">MNEKEEIRPSPPPTIPGNNNDDPFGNADDALKKELEALEINKALQPKDNSNDNNKSDQDGKKKKKKKKEKKKAVSIFKLFRFSTPMDRLMIIIAMIGSAYTGAILPVSILIFGRLIRSVGQSVVDSSDLLDQTHPTILIMVYLGTSVLVAAYFASCFWIITGERQTRKIRMLYLHNVLRQDMGWFDKAEQGSLTTRLAADTQTIQDGISEKFGLFVMCIAQFITGYIVAFVNGPKLAGVMLAGVPLMVGTGITMGKLITKYTLKVQTSYALGGAVAEQVFAGLRTVYSFSLQERFTKLFEQKLVASRVMGFKRGIVTGMGMACFMTTLFFTYALALWWGSQLVNQGYFDGASVLVTFMSLMMGSFALLQLSPNMSAVSSACGAAFSIFETIDRVPEIDPDSEEGIFPEELKGHIEFKNVQFKYPTRPDLVILKDLSLTIKPGMTVAFVGPSGSGKSTSIQLLQRFYDPAAGQVLLDGHDLRSYNVRALRQQIGVVGQEPVLFNMTIKQNLLMGVADPEKVSHEEVVEACKKANCHGFISQLPEGYNTLVGEHGGMLSGGQKQRVAIARAILKNPTILLLDEATSALDTQSERLVQHALDAAAVNRTTIVVAHRLSTIRSADLIVVMHQGDLIEGGTHEELVRLGGVYADLVKKQEIALSRNDQDGEEAHEDTKTLMQQEELELKNELTKMESIDVQVLPNGRRVSTVSSVDAFQLKLQKEKELKKQTKEQKAPVFRVLRDMRPEWPLMAIGLCGAALAGAIFPCFAFAFSQVIVILSDPTKAYMIDQGPVQGTNMYAFIFVFIAVAAFIGFGAQGVAFELAGERYTERLRIRIFRALMRQEVGYFDQEENSMGALTTKLAVDAKNVNELVTKVWGDFIQVIVTAIVGLVIAFVYSWALTLVILATSPIIIFANGSESKIRSGYEDNTKKANAQCGEVAGEAIKEVRTITALNKQGHFEGRYDKACEHPHRLAIRKAVLASIGFALSRGFNMYVNAIAFYAGVRFIMNGWIDFQQMFTALMAIMITATNVGRASVFTATYTKAKFSAISAFSVLDREPKIDPDLEGIEPETVDGNVEFKDITFAYPARPDNPVFTGNFGFQGKANQTIALVGPSGCGKSTTIGMLLRWYDPTTGTIRIDEHNVNSFSLGNLRSHISWVGQEPVLFDMTIRENIAFGVEEENVSQERIEEACRAANIHKFIEGLPQQYDTRVGDKGSQLSGGQKQRIAIARAWLRKPRILLLDEATSALDSESEKLVQAALDKVVGEGGRTTLTIAHRLSTIQSADLICVVKDGRVAEQGTHWDLLKLNGIYSELVHQQSLNVAA</sequence>
<evidence type="ECO:0000256" key="10">
    <source>
        <dbReference type="ARBA" id="ARBA00023180"/>
    </source>
</evidence>
<feature type="domain" description="ABC transporter" evidence="13">
    <location>
        <begin position="1075"/>
        <end position="1316"/>
    </location>
</feature>
<evidence type="ECO:0000313" key="16">
    <source>
        <dbReference type="Proteomes" id="UP000027586"/>
    </source>
</evidence>
<evidence type="ECO:0000259" key="13">
    <source>
        <dbReference type="PROSITE" id="PS50893"/>
    </source>
</evidence>
<evidence type="ECO:0000256" key="1">
    <source>
        <dbReference type="ARBA" id="ARBA00004651"/>
    </source>
</evidence>
<organism evidence="15 16">
    <name type="scientific">Lichtheimia corymbifera JMRC:FSU:9682</name>
    <dbReference type="NCBI Taxonomy" id="1263082"/>
    <lineage>
        <taxon>Eukaryota</taxon>
        <taxon>Fungi</taxon>
        <taxon>Fungi incertae sedis</taxon>
        <taxon>Mucoromycota</taxon>
        <taxon>Mucoromycotina</taxon>
        <taxon>Mucoromycetes</taxon>
        <taxon>Mucorales</taxon>
        <taxon>Lichtheimiaceae</taxon>
        <taxon>Lichtheimia</taxon>
    </lineage>
</organism>
<dbReference type="InterPro" id="IPR036640">
    <property type="entry name" value="ABC1_TM_sf"/>
</dbReference>
<dbReference type="GO" id="GO:0090374">
    <property type="term" value="P:oligopeptide export from mitochondrion"/>
    <property type="evidence" value="ECO:0007669"/>
    <property type="project" value="TreeGrafter"/>
</dbReference>
<dbReference type="SUPFAM" id="SSF52540">
    <property type="entry name" value="P-loop containing nucleoside triphosphate hydrolases"/>
    <property type="match status" value="2"/>
</dbReference>
<keyword evidence="10" id="KW-0325">Glycoprotein</keyword>
<dbReference type="Proteomes" id="UP000027586">
    <property type="component" value="Unassembled WGS sequence"/>
</dbReference>
<dbReference type="SMART" id="SM00382">
    <property type="entry name" value="AAA"/>
    <property type="match status" value="2"/>
</dbReference>
<dbReference type="EMBL" id="CBTN010000003">
    <property type="protein sequence ID" value="CDH49645.1"/>
    <property type="molecule type" value="Genomic_DNA"/>
</dbReference>
<dbReference type="CDD" id="cd03249">
    <property type="entry name" value="ABC_MTABC3_MDL1_MDL2"/>
    <property type="match status" value="2"/>
</dbReference>
<evidence type="ECO:0000256" key="9">
    <source>
        <dbReference type="ARBA" id="ARBA00023136"/>
    </source>
</evidence>
<protein>
    <submittedName>
        <fullName evidence="15">Multidrug resistance protein 1</fullName>
    </submittedName>
</protein>
<feature type="domain" description="ABC transmembrane type-1" evidence="14">
    <location>
        <begin position="92"/>
        <end position="379"/>
    </location>
</feature>
<comment type="similarity">
    <text evidence="2">Belongs to the ABC transporter superfamily. ABCB family. Multidrug resistance exporter (TC 3.A.1.201) subfamily.</text>
</comment>
<feature type="region of interest" description="Disordered" evidence="11">
    <location>
        <begin position="41"/>
        <end position="69"/>
    </location>
</feature>
<comment type="caution">
    <text evidence="15">The sequence shown here is derived from an EMBL/GenBank/DDBJ whole genome shotgun (WGS) entry which is preliminary data.</text>
</comment>
<name>A0A068RIV0_9FUNG</name>
<comment type="subcellular location">
    <subcellularLocation>
        <location evidence="1">Cell membrane</location>
        <topology evidence="1">Multi-pass membrane protein</topology>
    </subcellularLocation>
</comment>
<feature type="transmembrane region" description="Helical" evidence="12">
    <location>
        <begin position="89"/>
        <end position="116"/>
    </location>
</feature>
<keyword evidence="8 12" id="KW-1133">Transmembrane helix</keyword>
<feature type="transmembrane region" description="Helical" evidence="12">
    <location>
        <begin position="237"/>
        <end position="258"/>
    </location>
</feature>
<dbReference type="GO" id="GO:0005524">
    <property type="term" value="F:ATP binding"/>
    <property type="evidence" value="ECO:0007669"/>
    <property type="project" value="UniProtKB-KW"/>
</dbReference>
<evidence type="ECO:0000256" key="12">
    <source>
        <dbReference type="SAM" id="Phobius"/>
    </source>
</evidence>
<keyword evidence="16" id="KW-1185">Reference proteome</keyword>
<dbReference type="FunFam" id="3.40.50.300:FF:000066">
    <property type="entry name" value="ABC transporter B family member 1"/>
    <property type="match status" value="1"/>
</dbReference>
<evidence type="ECO:0000256" key="11">
    <source>
        <dbReference type="SAM" id="MobiDB-lite"/>
    </source>
</evidence>
<keyword evidence="7" id="KW-0067">ATP-binding</keyword>
<dbReference type="InterPro" id="IPR003439">
    <property type="entry name" value="ABC_transporter-like_ATP-bd"/>
</dbReference>
<dbReference type="CDD" id="cd18577">
    <property type="entry name" value="ABC_6TM_Pgp_ABCB1_D1_like"/>
    <property type="match status" value="1"/>
</dbReference>
<dbReference type="InterPro" id="IPR017871">
    <property type="entry name" value="ABC_transporter-like_CS"/>
</dbReference>
<keyword evidence="4 12" id="KW-0812">Transmembrane</keyword>
<evidence type="ECO:0000313" key="15">
    <source>
        <dbReference type="EMBL" id="CDH49645.1"/>
    </source>
</evidence>
<dbReference type="CDD" id="cd18578">
    <property type="entry name" value="ABC_6TM_Pgp_ABCB1_D2_like"/>
    <property type="match status" value="1"/>
</dbReference>
<evidence type="ECO:0000256" key="5">
    <source>
        <dbReference type="ARBA" id="ARBA00022737"/>
    </source>
</evidence>
<dbReference type="Gene3D" id="1.20.1560.10">
    <property type="entry name" value="ABC transporter type 1, transmembrane domain"/>
    <property type="match status" value="2"/>
</dbReference>
<feature type="transmembrane region" description="Helical" evidence="12">
    <location>
        <begin position="212"/>
        <end position="231"/>
    </location>
</feature>
<dbReference type="InterPro" id="IPR027417">
    <property type="entry name" value="P-loop_NTPase"/>
</dbReference>
<dbReference type="GO" id="GO:0016887">
    <property type="term" value="F:ATP hydrolysis activity"/>
    <property type="evidence" value="ECO:0007669"/>
    <property type="project" value="InterPro"/>
</dbReference>
<dbReference type="FunFam" id="3.40.50.300:FF:000302">
    <property type="entry name" value="ATP-binding cassette subfamily B member 5"/>
    <property type="match status" value="1"/>
</dbReference>
<dbReference type="PROSITE" id="PS00211">
    <property type="entry name" value="ABC_TRANSPORTER_1"/>
    <property type="match status" value="2"/>
</dbReference>
<feature type="transmembrane region" description="Helical" evidence="12">
    <location>
        <begin position="796"/>
        <end position="822"/>
    </location>
</feature>
<accession>A0A068RIV0</accession>
<feature type="transmembrane region" description="Helical" evidence="12">
    <location>
        <begin position="315"/>
        <end position="338"/>
    </location>
</feature>
<evidence type="ECO:0000256" key="7">
    <source>
        <dbReference type="ARBA" id="ARBA00022840"/>
    </source>
</evidence>
<evidence type="ECO:0000256" key="3">
    <source>
        <dbReference type="ARBA" id="ARBA00022448"/>
    </source>
</evidence>
<evidence type="ECO:0000259" key="14">
    <source>
        <dbReference type="PROSITE" id="PS50929"/>
    </source>
</evidence>
<evidence type="ECO:0000256" key="2">
    <source>
        <dbReference type="ARBA" id="ARBA00007577"/>
    </source>
</evidence>
<dbReference type="InterPro" id="IPR011527">
    <property type="entry name" value="ABC1_TM_dom"/>
</dbReference>
<keyword evidence="3" id="KW-0813">Transport</keyword>
<dbReference type="PROSITE" id="PS50893">
    <property type="entry name" value="ABC_TRANSPORTER_2"/>
    <property type="match status" value="2"/>
</dbReference>
<feature type="domain" description="ABC transporter" evidence="13">
    <location>
        <begin position="414"/>
        <end position="653"/>
    </location>
</feature>
<dbReference type="FunFam" id="1.20.1560.10:FF:000009">
    <property type="entry name" value="ABC transporter B family member 1"/>
    <property type="match status" value="1"/>
</dbReference>
<dbReference type="InterPro" id="IPR003593">
    <property type="entry name" value="AAA+_ATPase"/>
</dbReference>
<feature type="transmembrane region" description="Helical" evidence="12">
    <location>
        <begin position="136"/>
        <end position="160"/>
    </location>
</feature>
<proteinExistence type="inferred from homology"/>